<dbReference type="Proteomes" id="UP000014760">
    <property type="component" value="Unassembled WGS sequence"/>
</dbReference>
<evidence type="ECO:0000259" key="1">
    <source>
        <dbReference type="Pfam" id="PF00128"/>
    </source>
</evidence>
<feature type="non-terminal residue" evidence="2">
    <location>
        <position position="1"/>
    </location>
</feature>
<dbReference type="GO" id="GO:0005975">
    <property type="term" value="P:carbohydrate metabolic process"/>
    <property type="evidence" value="ECO:0007669"/>
    <property type="project" value="InterPro"/>
</dbReference>
<feature type="domain" description="Glycosyl hydrolase family 13 catalytic" evidence="1">
    <location>
        <begin position="39"/>
        <end position="179"/>
    </location>
</feature>
<dbReference type="SUPFAM" id="SSF51445">
    <property type="entry name" value="(Trans)glycosidases"/>
    <property type="match status" value="1"/>
</dbReference>
<sequence length="183" mass="21008">WSEQDIYLITYGDSVIDGEIKPLSVLNEFLKSQLGKMISTVHILPYFPFSSDDGFSVIDYLQVNPALGTWGDIRAITENYRLMTDLVINHASRESLWFADFVSGTQPGRDYFIEEEPETDLAMITRPRNSPLLVPTQTRRGTRYVWATFSEDQIDLNFKNPDILIKMVDIVLFYLTQGTSVIR</sequence>
<dbReference type="Gene3D" id="3.20.20.80">
    <property type="entry name" value="Glycosidases"/>
    <property type="match status" value="1"/>
</dbReference>
<evidence type="ECO:0000313" key="4">
    <source>
        <dbReference type="Proteomes" id="UP000014760"/>
    </source>
</evidence>
<reference evidence="3" key="3">
    <citation type="submission" date="2015-06" db="UniProtKB">
        <authorList>
            <consortium name="EnsemblMetazoa"/>
        </authorList>
    </citation>
    <scope>IDENTIFICATION</scope>
</reference>
<reference evidence="2 4" key="2">
    <citation type="journal article" date="2013" name="Nature">
        <title>Insights into bilaterian evolution from three spiralian genomes.</title>
        <authorList>
            <person name="Simakov O."/>
            <person name="Marletaz F."/>
            <person name="Cho S.J."/>
            <person name="Edsinger-Gonzales E."/>
            <person name="Havlak P."/>
            <person name="Hellsten U."/>
            <person name="Kuo D.H."/>
            <person name="Larsson T."/>
            <person name="Lv J."/>
            <person name="Arendt D."/>
            <person name="Savage R."/>
            <person name="Osoegawa K."/>
            <person name="de Jong P."/>
            <person name="Grimwood J."/>
            <person name="Chapman J.A."/>
            <person name="Shapiro H."/>
            <person name="Aerts A."/>
            <person name="Otillar R.P."/>
            <person name="Terry A.Y."/>
            <person name="Boore J.L."/>
            <person name="Grigoriev I.V."/>
            <person name="Lindberg D.R."/>
            <person name="Seaver E.C."/>
            <person name="Weisblat D.A."/>
            <person name="Putnam N.H."/>
            <person name="Rokhsar D.S."/>
        </authorList>
    </citation>
    <scope>NUCLEOTIDE SEQUENCE</scope>
    <source>
        <strain evidence="2 4">I ESC-2004</strain>
    </source>
</reference>
<dbReference type="AlphaFoldDB" id="R7UZ52"/>
<dbReference type="HOGENOM" id="CLU_1478588_0_0_1"/>
<dbReference type="EnsemblMetazoa" id="CapteT48448">
    <property type="protein sequence ID" value="CapteP48448"/>
    <property type="gene ID" value="CapteG48448"/>
</dbReference>
<feature type="non-terminal residue" evidence="2">
    <location>
        <position position="183"/>
    </location>
</feature>
<dbReference type="OMA" id="TIDMAYM"/>
<reference evidence="4" key="1">
    <citation type="submission" date="2012-12" db="EMBL/GenBank/DDBJ databases">
        <authorList>
            <person name="Hellsten U."/>
            <person name="Grimwood J."/>
            <person name="Chapman J.A."/>
            <person name="Shapiro H."/>
            <person name="Aerts A."/>
            <person name="Otillar R.P."/>
            <person name="Terry A.Y."/>
            <person name="Boore J.L."/>
            <person name="Simakov O."/>
            <person name="Marletaz F."/>
            <person name="Cho S.-J."/>
            <person name="Edsinger-Gonzales E."/>
            <person name="Havlak P."/>
            <person name="Kuo D.-H."/>
            <person name="Larsson T."/>
            <person name="Lv J."/>
            <person name="Arendt D."/>
            <person name="Savage R."/>
            <person name="Osoegawa K."/>
            <person name="de Jong P."/>
            <person name="Lindberg D.R."/>
            <person name="Seaver E.C."/>
            <person name="Weisblat D.A."/>
            <person name="Putnam N.H."/>
            <person name="Grigoriev I.V."/>
            <person name="Rokhsar D.S."/>
        </authorList>
    </citation>
    <scope>NUCLEOTIDE SEQUENCE</scope>
    <source>
        <strain evidence="4">I ESC-2004</strain>
    </source>
</reference>
<protein>
    <recommendedName>
        <fullName evidence="1">Glycosyl hydrolase family 13 catalytic domain-containing protein</fullName>
    </recommendedName>
</protein>
<dbReference type="EMBL" id="AMQN01021577">
    <property type="status" value="NOT_ANNOTATED_CDS"/>
    <property type="molecule type" value="Genomic_DNA"/>
</dbReference>
<gene>
    <name evidence="2" type="ORF">CAPTEDRAFT_48448</name>
</gene>
<accession>R7UZ52</accession>
<dbReference type="PANTHER" id="PTHR38784">
    <property type="entry name" value="SUCROSE PHOSPHORYLASE"/>
    <property type="match status" value="1"/>
</dbReference>
<dbReference type="OrthoDB" id="447119at2759"/>
<evidence type="ECO:0000313" key="3">
    <source>
        <dbReference type="EnsemblMetazoa" id="CapteP48448"/>
    </source>
</evidence>
<dbReference type="InterPro" id="IPR006047">
    <property type="entry name" value="GH13_cat_dom"/>
</dbReference>
<dbReference type="InterPro" id="IPR017853">
    <property type="entry name" value="GH"/>
</dbReference>
<proteinExistence type="predicted"/>
<dbReference type="Pfam" id="PF00128">
    <property type="entry name" value="Alpha-amylase"/>
    <property type="match status" value="1"/>
</dbReference>
<organism evidence="2">
    <name type="scientific">Capitella teleta</name>
    <name type="common">Polychaete worm</name>
    <dbReference type="NCBI Taxonomy" id="283909"/>
    <lineage>
        <taxon>Eukaryota</taxon>
        <taxon>Metazoa</taxon>
        <taxon>Spiralia</taxon>
        <taxon>Lophotrochozoa</taxon>
        <taxon>Annelida</taxon>
        <taxon>Polychaeta</taxon>
        <taxon>Sedentaria</taxon>
        <taxon>Scolecida</taxon>
        <taxon>Capitellidae</taxon>
        <taxon>Capitella</taxon>
    </lineage>
</organism>
<keyword evidence="4" id="KW-1185">Reference proteome</keyword>
<dbReference type="STRING" id="283909.R7UZ52"/>
<name>R7UZ52_CAPTE</name>
<dbReference type="PANTHER" id="PTHR38784:SF1">
    <property type="entry name" value="SUCROSE PHOSPHORYLASE"/>
    <property type="match status" value="1"/>
</dbReference>
<dbReference type="EMBL" id="KB298839">
    <property type="protein sequence ID" value="ELU08691.1"/>
    <property type="molecule type" value="Genomic_DNA"/>
</dbReference>
<evidence type="ECO:0000313" key="2">
    <source>
        <dbReference type="EMBL" id="ELU08691.1"/>
    </source>
</evidence>